<proteinExistence type="predicted"/>
<feature type="transmembrane region" description="Helical" evidence="5">
    <location>
        <begin position="78"/>
        <end position="98"/>
    </location>
</feature>
<gene>
    <name evidence="7" type="ORF">CDAUBV1_LOCUS15479</name>
</gene>
<keyword evidence="3 5" id="KW-1133">Transmembrane helix</keyword>
<evidence type="ECO:0000256" key="2">
    <source>
        <dbReference type="ARBA" id="ARBA00022692"/>
    </source>
</evidence>
<feature type="transmembrane region" description="Helical" evidence="5">
    <location>
        <begin position="190"/>
        <end position="209"/>
    </location>
</feature>
<accession>A0AAV2TUN3</accession>
<reference evidence="7" key="1">
    <citation type="submission" date="2024-06" db="EMBL/GenBank/DDBJ databases">
        <authorList>
            <person name="Liu X."/>
            <person name="Lenzi L."/>
            <person name="Haldenby T S."/>
            <person name="Uol C."/>
        </authorList>
    </citation>
    <scope>NUCLEOTIDE SEQUENCE</scope>
</reference>
<dbReference type="InterPro" id="IPR050186">
    <property type="entry name" value="TPT_transporter"/>
</dbReference>
<feature type="transmembrane region" description="Helical" evidence="5">
    <location>
        <begin position="286"/>
        <end position="307"/>
    </location>
</feature>
<evidence type="ECO:0000256" key="1">
    <source>
        <dbReference type="ARBA" id="ARBA00004141"/>
    </source>
</evidence>
<keyword evidence="4 5" id="KW-0472">Membrane</keyword>
<evidence type="ECO:0000259" key="6">
    <source>
        <dbReference type="Pfam" id="PF03151"/>
    </source>
</evidence>
<protein>
    <recommendedName>
        <fullName evidence="6">Sugar phosphate transporter domain-containing protein</fullName>
    </recommendedName>
</protein>
<name>A0AAV2TUN3_CALDB</name>
<evidence type="ECO:0000256" key="3">
    <source>
        <dbReference type="ARBA" id="ARBA00022989"/>
    </source>
</evidence>
<feature type="transmembrane region" description="Helical" evidence="5">
    <location>
        <begin position="260"/>
        <end position="279"/>
    </location>
</feature>
<keyword evidence="2 5" id="KW-0812">Transmembrane</keyword>
<feature type="transmembrane region" description="Helical" evidence="5">
    <location>
        <begin position="319"/>
        <end position="337"/>
    </location>
</feature>
<dbReference type="EMBL" id="CAXLJL010000711">
    <property type="protein sequence ID" value="CAL5140313.1"/>
    <property type="molecule type" value="Genomic_DNA"/>
</dbReference>
<comment type="subcellular location">
    <subcellularLocation>
        <location evidence="1">Membrane</location>
        <topology evidence="1">Multi-pass membrane protein</topology>
    </subcellularLocation>
</comment>
<organism evidence="7 8">
    <name type="scientific">Calicophoron daubneyi</name>
    <name type="common">Rumen fluke</name>
    <name type="synonym">Paramphistomum daubneyi</name>
    <dbReference type="NCBI Taxonomy" id="300641"/>
    <lineage>
        <taxon>Eukaryota</taxon>
        <taxon>Metazoa</taxon>
        <taxon>Spiralia</taxon>
        <taxon>Lophotrochozoa</taxon>
        <taxon>Platyhelminthes</taxon>
        <taxon>Trematoda</taxon>
        <taxon>Digenea</taxon>
        <taxon>Plagiorchiida</taxon>
        <taxon>Pronocephalata</taxon>
        <taxon>Paramphistomoidea</taxon>
        <taxon>Paramphistomidae</taxon>
        <taxon>Calicophoron</taxon>
    </lineage>
</organism>
<dbReference type="Proteomes" id="UP001497525">
    <property type="component" value="Unassembled WGS sequence"/>
</dbReference>
<feature type="transmembrane region" description="Helical" evidence="5">
    <location>
        <begin position="156"/>
        <end position="184"/>
    </location>
</feature>
<evidence type="ECO:0000256" key="5">
    <source>
        <dbReference type="SAM" id="Phobius"/>
    </source>
</evidence>
<evidence type="ECO:0000313" key="7">
    <source>
        <dbReference type="EMBL" id="CAL5140313.1"/>
    </source>
</evidence>
<dbReference type="AlphaFoldDB" id="A0AAV2TUN3"/>
<dbReference type="PANTHER" id="PTHR11132">
    <property type="entry name" value="SOLUTE CARRIER FAMILY 35"/>
    <property type="match status" value="1"/>
</dbReference>
<dbReference type="GO" id="GO:0016020">
    <property type="term" value="C:membrane"/>
    <property type="evidence" value="ECO:0007669"/>
    <property type="project" value="UniProtKB-SubCell"/>
</dbReference>
<feature type="transmembrane region" description="Helical" evidence="5">
    <location>
        <begin position="46"/>
        <end position="66"/>
    </location>
</feature>
<dbReference type="Pfam" id="PF03151">
    <property type="entry name" value="TPT"/>
    <property type="match status" value="1"/>
</dbReference>
<sequence>MAKIRQRQSVRSSNIGKKMQATAGAGTLIHSCIEAIYNIRSMTVQSYYAILAATTYMVCSIGIMFTNKLVLTSYQFPSFLTLGLVQTLFTFLLIRIFFSSELNKTDRPDVFRKVFPLSVCYATDIVMGIAGTGSINLPMFSALRRLSNMFIMIGEYIFLGIVRTCAIYTCVVVMVLGAGVAAVGDITFDALGYTYIFINNFSTAGKALLTKSRLRDQGFSSLELLYYNSGFMVPFLAVLVFVRTDFNALIQFREWTNPLFLLYFIFSCCSAVLLNYSLLQCTHYTSALTTSVIGVIKNIVVTYAGMFVGGDYRYTHTNFIGFTLGVLGAILYIYYAYKQNQSEGQKPRGAADYEKLTELKITHQETENKG</sequence>
<feature type="transmembrane region" description="Helical" evidence="5">
    <location>
        <begin position="221"/>
        <end position="240"/>
    </location>
</feature>
<evidence type="ECO:0000313" key="8">
    <source>
        <dbReference type="Proteomes" id="UP001497525"/>
    </source>
</evidence>
<comment type="caution">
    <text evidence="7">The sequence shown here is derived from an EMBL/GenBank/DDBJ whole genome shotgun (WGS) entry which is preliminary data.</text>
</comment>
<feature type="domain" description="Sugar phosphate transporter" evidence="6">
    <location>
        <begin position="54"/>
        <end position="332"/>
    </location>
</feature>
<evidence type="ECO:0000256" key="4">
    <source>
        <dbReference type="ARBA" id="ARBA00023136"/>
    </source>
</evidence>
<dbReference type="InterPro" id="IPR004853">
    <property type="entry name" value="Sugar_P_trans_dom"/>
</dbReference>